<organism evidence="2 3">
    <name type="scientific">Clathrus columnatus</name>
    <dbReference type="NCBI Taxonomy" id="1419009"/>
    <lineage>
        <taxon>Eukaryota</taxon>
        <taxon>Fungi</taxon>
        <taxon>Dikarya</taxon>
        <taxon>Basidiomycota</taxon>
        <taxon>Agaricomycotina</taxon>
        <taxon>Agaricomycetes</taxon>
        <taxon>Phallomycetidae</taxon>
        <taxon>Phallales</taxon>
        <taxon>Clathraceae</taxon>
        <taxon>Clathrus</taxon>
    </lineage>
</organism>
<proteinExistence type="predicted"/>
<gene>
    <name evidence="2" type="ORF">Clacol_005859</name>
</gene>
<reference evidence="2" key="1">
    <citation type="submission" date="2021-10" db="EMBL/GenBank/DDBJ databases">
        <title>De novo Genome Assembly of Clathrus columnatus (Basidiomycota, Fungi) Using Illumina and Nanopore Sequence Data.</title>
        <authorList>
            <person name="Ogiso-Tanaka E."/>
            <person name="Itagaki H."/>
            <person name="Hosoya T."/>
            <person name="Hosaka K."/>
        </authorList>
    </citation>
    <scope>NUCLEOTIDE SEQUENCE</scope>
    <source>
        <strain evidence="2">MO-923</strain>
    </source>
</reference>
<dbReference type="Proteomes" id="UP001050691">
    <property type="component" value="Unassembled WGS sequence"/>
</dbReference>
<accession>A0AAV5AG30</accession>
<dbReference type="AlphaFoldDB" id="A0AAV5AG30"/>
<keyword evidence="3" id="KW-1185">Reference proteome</keyword>
<comment type="caution">
    <text evidence="2">The sequence shown here is derived from an EMBL/GenBank/DDBJ whole genome shotgun (WGS) entry which is preliminary data.</text>
</comment>
<dbReference type="EMBL" id="BPWL01000006">
    <property type="protein sequence ID" value="GJJ11623.1"/>
    <property type="molecule type" value="Genomic_DNA"/>
</dbReference>
<protein>
    <submittedName>
        <fullName evidence="2">Uncharacterized protein</fullName>
    </submittedName>
</protein>
<evidence type="ECO:0000313" key="2">
    <source>
        <dbReference type="EMBL" id="GJJ11623.1"/>
    </source>
</evidence>
<evidence type="ECO:0000313" key="3">
    <source>
        <dbReference type="Proteomes" id="UP001050691"/>
    </source>
</evidence>
<sequence length="107" mass="12110">MDIRMKTADFDLGYSNPIGPLAWFPHTPTRVHINVSDKASVEPPQKSEEVEESFTKEFPTSDSRRIVEAAVQNLDLSQLTWDPQQTRSEVISILLENCLPQPSDLEV</sequence>
<evidence type="ECO:0000256" key="1">
    <source>
        <dbReference type="SAM" id="MobiDB-lite"/>
    </source>
</evidence>
<feature type="region of interest" description="Disordered" evidence="1">
    <location>
        <begin position="37"/>
        <end position="59"/>
    </location>
</feature>
<name>A0AAV5AG30_9AGAM</name>